<reference evidence="3 4" key="1">
    <citation type="submission" date="2019-08" db="EMBL/GenBank/DDBJ databases">
        <title>Deep-cultivation of Planctomycetes and their phenomic and genomic characterization uncovers novel biology.</title>
        <authorList>
            <person name="Wiegand S."/>
            <person name="Jogler M."/>
            <person name="Boedeker C."/>
            <person name="Pinto D."/>
            <person name="Vollmers J."/>
            <person name="Rivas-Marin E."/>
            <person name="Kohn T."/>
            <person name="Peeters S.H."/>
            <person name="Heuer A."/>
            <person name="Rast P."/>
            <person name="Oberbeckmann S."/>
            <person name="Bunk B."/>
            <person name="Jeske O."/>
            <person name="Meyerdierks A."/>
            <person name="Storesund J.E."/>
            <person name="Kallscheuer N."/>
            <person name="Luecker S."/>
            <person name="Lage O.M."/>
            <person name="Pohl T."/>
            <person name="Merkel B.J."/>
            <person name="Hornburger P."/>
            <person name="Mueller R.-W."/>
            <person name="Bruemmer F."/>
            <person name="Labrenz M."/>
            <person name="Spormann A.M."/>
            <person name="Op den Camp H."/>
            <person name="Overmann J."/>
            <person name="Amann R."/>
            <person name="Jetten M.S.M."/>
            <person name="Mascher T."/>
            <person name="Medema M.H."/>
            <person name="Devos D.P."/>
            <person name="Kaster A.-K."/>
            <person name="Ovreas L."/>
            <person name="Rohde M."/>
            <person name="Galperin M.Y."/>
            <person name="Jogler C."/>
        </authorList>
    </citation>
    <scope>NUCLEOTIDE SEQUENCE [LARGE SCALE GENOMIC DNA]</scope>
    <source>
        <strain evidence="3 4">UC8</strain>
    </source>
</reference>
<keyword evidence="2" id="KW-0732">Signal</keyword>
<dbReference type="InterPro" id="IPR011487">
    <property type="entry name" value="DUF1598"/>
</dbReference>
<dbReference type="PROSITE" id="PS51257">
    <property type="entry name" value="PROKAR_LIPOPROTEIN"/>
    <property type="match status" value="1"/>
</dbReference>
<feature type="chain" id="PRO_5022994485" description="DUF1598 domain-containing protein" evidence="2">
    <location>
        <begin position="33"/>
        <end position="469"/>
    </location>
</feature>
<evidence type="ECO:0000256" key="2">
    <source>
        <dbReference type="SAM" id="SignalP"/>
    </source>
</evidence>
<keyword evidence="4" id="KW-1185">Reference proteome</keyword>
<sequence length="469" mass="50962" precursor="true">MRRRRFPALFAQSALLWLVAGCFACWTTTASAQDDNANNTDNTATSFTQPVAGVEVDATGVLRVRHFDPRVAAARMQAARQALPADLQRPSPLRKISLNRLEAAAAAAGRPTETMEALAGLTRIEYVFFYPESGDVVIAGPAEPFVKDAAGRVRGANTGRPVILLEDMVTALRAYSPGTRPTKVISVSIDPTEEGLKRLQQVLRTVGHGLRPNDAARLAATLKNNLGLQNVTIQGVPTSTHFAQVLVEADYRMKLIGIGLEQLPIRMASYVQRANPSQVASNAMERWYFEPNYAGVKTSPDGLAMQLSQHGVKLVGANERVGAGGKRVAGGRGNRASQAFCEDFTKNYDKISQVAPVYAQMRNLIDAAIAAAYIQDQDFYGQANWNMDFFGDETQYAVERHESPVQVETAVNAVWKGSTLMTPLGGGVNVQPRSALKSDVKQVDASGDTESSRRAGVPQNLQDGQWWWD</sequence>
<dbReference type="EMBL" id="CP042914">
    <property type="protein sequence ID" value="QEG42782.1"/>
    <property type="molecule type" value="Genomic_DNA"/>
</dbReference>
<dbReference type="Proteomes" id="UP000325286">
    <property type="component" value="Chromosome"/>
</dbReference>
<accession>A0A5B9QXP8</accession>
<dbReference type="Pfam" id="PF07643">
    <property type="entry name" value="DUF1598"/>
    <property type="match status" value="1"/>
</dbReference>
<name>A0A5B9QXP8_9BACT</name>
<protein>
    <recommendedName>
        <fullName evidence="5">DUF1598 domain-containing protein</fullName>
    </recommendedName>
</protein>
<dbReference type="OrthoDB" id="233246at2"/>
<organism evidence="3 4">
    <name type="scientific">Roseimaritima ulvae</name>
    <dbReference type="NCBI Taxonomy" id="980254"/>
    <lineage>
        <taxon>Bacteria</taxon>
        <taxon>Pseudomonadati</taxon>
        <taxon>Planctomycetota</taxon>
        <taxon>Planctomycetia</taxon>
        <taxon>Pirellulales</taxon>
        <taxon>Pirellulaceae</taxon>
        <taxon>Roseimaritima</taxon>
    </lineage>
</organism>
<feature type="region of interest" description="Disordered" evidence="1">
    <location>
        <begin position="435"/>
        <end position="469"/>
    </location>
</feature>
<dbReference type="RefSeq" id="WP_068142135.1">
    <property type="nucleotide sequence ID" value="NZ_CP042914.1"/>
</dbReference>
<dbReference type="KEGG" id="rul:UC8_48240"/>
<feature type="signal peptide" evidence="2">
    <location>
        <begin position="1"/>
        <end position="32"/>
    </location>
</feature>
<gene>
    <name evidence="3" type="ORF">UC8_48240</name>
</gene>
<evidence type="ECO:0000313" key="4">
    <source>
        <dbReference type="Proteomes" id="UP000325286"/>
    </source>
</evidence>
<evidence type="ECO:0000313" key="3">
    <source>
        <dbReference type="EMBL" id="QEG42782.1"/>
    </source>
</evidence>
<proteinExistence type="predicted"/>
<evidence type="ECO:0000256" key="1">
    <source>
        <dbReference type="SAM" id="MobiDB-lite"/>
    </source>
</evidence>
<evidence type="ECO:0008006" key="5">
    <source>
        <dbReference type="Google" id="ProtNLM"/>
    </source>
</evidence>
<dbReference type="AlphaFoldDB" id="A0A5B9QXP8"/>